<dbReference type="InterPro" id="IPR007734">
    <property type="entry name" value="Heparan_SO4_2-O-STrfase"/>
</dbReference>
<keyword evidence="6" id="KW-1133">Transmembrane helix</keyword>
<keyword evidence="4" id="KW-0812">Transmembrane</keyword>
<keyword evidence="3" id="KW-0808">Transferase</keyword>
<dbReference type="AlphaFoldDB" id="A0A8J1TK31"/>
<keyword evidence="11" id="KW-1185">Reference proteome</keyword>
<evidence type="ECO:0000256" key="3">
    <source>
        <dbReference type="ARBA" id="ARBA00022679"/>
    </source>
</evidence>
<dbReference type="GO" id="GO:0000139">
    <property type="term" value="C:Golgi membrane"/>
    <property type="evidence" value="ECO:0007669"/>
    <property type="project" value="UniProtKB-SubCell"/>
</dbReference>
<evidence type="ECO:0000256" key="8">
    <source>
        <dbReference type="ARBA" id="ARBA00023136"/>
    </source>
</evidence>
<organism evidence="10 11">
    <name type="scientific">Owenia fusiformis</name>
    <name type="common">Polychaete worm</name>
    <dbReference type="NCBI Taxonomy" id="6347"/>
    <lineage>
        <taxon>Eukaryota</taxon>
        <taxon>Metazoa</taxon>
        <taxon>Spiralia</taxon>
        <taxon>Lophotrochozoa</taxon>
        <taxon>Annelida</taxon>
        <taxon>Polychaeta</taxon>
        <taxon>Sedentaria</taxon>
        <taxon>Canalipalpata</taxon>
        <taxon>Sabellida</taxon>
        <taxon>Oweniida</taxon>
        <taxon>Oweniidae</taxon>
        <taxon>Owenia</taxon>
    </lineage>
</organism>
<keyword evidence="5" id="KW-0735">Signal-anchor</keyword>
<evidence type="ECO:0000313" key="11">
    <source>
        <dbReference type="Proteomes" id="UP000749559"/>
    </source>
</evidence>
<keyword evidence="8" id="KW-0472">Membrane</keyword>
<keyword evidence="7" id="KW-0333">Golgi apparatus</keyword>
<protein>
    <submittedName>
        <fullName evidence="10">Uncharacterized protein</fullName>
    </submittedName>
</protein>
<evidence type="ECO:0000256" key="9">
    <source>
        <dbReference type="ARBA" id="ARBA00023180"/>
    </source>
</evidence>
<evidence type="ECO:0000256" key="6">
    <source>
        <dbReference type="ARBA" id="ARBA00022989"/>
    </source>
</evidence>
<dbReference type="Proteomes" id="UP000749559">
    <property type="component" value="Unassembled WGS sequence"/>
</dbReference>
<gene>
    <name evidence="10" type="ORF">OFUS_LOCUS5329</name>
</gene>
<comment type="similarity">
    <text evidence="2">Belongs to the sulfotransferase 3 family.</text>
</comment>
<reference evidence="10" key="1">
    <citation type="submission" date="2022-03" db="EMBL/GenBank/DDBJ databases">
        <authorList>
            <person name="Martin C."/>
        </authorList>
    </citation>
    <scope>NUCLEOTIDE SEQUENCE</scope>
</reference>
<comment type="subcellular location">
    <subcellularLocation>
        <location evidence="1">Golgi apparatus membrane</location>
        <topology evidence="1">Single-pass type II membrane protein</topology>
    </subcellularLocation>
</comment>
<proteinExistence type="inferred from homology"/>
<dbReference type="Gene3D" id="3.40.50.300">
    <property type="entry name" value="P-loop containing nucleotide triphosphate hydrolases"/>
    <property type="match status" value="1"/>
</dbReference>
<dbReference type="SUPFAM" id="SSF52540">
    <property type="entry name" value="P-loop containing nucleoside triphosphate hydrolases"/>
    <property type="match status" value="1"/>
</dbReference>
<evidence type="ECO:0000256" key="1">
    <source>
        <dbReference type="ARBA" id="ARBA00004323"/>
    </source>
</evidence>
<dbReference type="OrthoDB" id="10019582at2759"/>
<dbReference type="EMBL" id="CAIIXF020000002">
    <property type="protein sequence ID" value="CAH1778403.1"/>
    <property type="molecule type" value="Genomic_DNA"/>
</dbReference>
<name>A0A8J1TK31_OWEFU</name>
<evidence type="ECO:0000313" key="10">
    <source>
        <dbReference type="EMBL" id="CAH1778403.1"/>
    </source>
</evidence>
<keyword evidence="9" id="KW-0325">Glycoprotein</keyword>
<accession>A0A8J1TK31</accession>
<dbReference type="InterPro" id="IPR027417">
    <property type="entry name" value="P-loop_NTPase"/>
</dbReference>
<sequence>MKKTIISLIGLLFITNICFHLFIWTGIVAKHERKNHQAMARMQIKYADWKASENITQGGGISSAARISIFGTKVNGYKSGKSKFPALQTLQSTSNNFSGVSSAILSEVAHRSNIESYKIHNKLNPTVVIYNRVPKCASTYMQTLLQIASKYFGYSVIKSKDYHTWHLNNKQIKEFIKKIKTLTTETYPGKDNQIVPLKYIYNRHLYYVDFSHFGKHQPMYINIIRDPFEQARSLYYFNRLQGHYSRLPGKYTEYQKNLTFEQCVSENMEELKNCDVDTELYVKWFCGHDSKCFMDIDYAIGKAKKHIDTHILIGLTEDLPNTLKAMEKLLPTFFPTISEIYMRNKIRNSGNGSLNDIPSTEFVEMMKNKLVYSYEIYTYVKLKFYRTLKELKII</sequence>
<evidence type="ECO:0000256" key="4">
    <source>
        <dbReference type="ARBA" id="ARBA00022692"/>
    </source>
</evidence>
<dbReference type="InterPro" id="IPR005331">
    <property type="entry name" value="Sulfotransferase"/>
</dbReference>
<evidence type="ECO:0000256" key="5">
    <source>
        <dbReference type="ARBA" id="ARBA00022968"/>
    </source>
</evidence>
<evidence type="ECO:0000256" key="2">
    <source>
        <dbReference type="ARBA" id="ARBA00010569"/>
    </source>
</evidence>
<dbReference type="PANTHER" id="PTHR12129:SF15">
    <property type="entry name" value="URONYL 2-SULFOTRANSFERASE"/>
    <property type="match status" value="1"/>
</dbReference>
<dbReference type="PANTHER" id="PTHR12129">
    <property type="entry name" value="HEPARAN SULFATE 2-O-SULFOTRANSFERASE"/>
    <property type="match status" value="1"/>
</dbReference>
<evidence type="ECO:0000256" key="7">
    <source>
        <dbReference type="ARBA" id="ARBA00023034"/>
    </source>
</evidence>
<comment type="caution">
    <text evidence="10">The sequence shown here is derived from an EMBL/GenBank/DDBJ whole genome shotgun (WGS) entry which is preliminary data.</text>
</comment>
<dbReference type="GO" id="GO:0008146">
    <property type="term" value="F:sulfotransferase activity"/>
    <property type="evidence" value="ECO:0007669"/>
    <property type="project" value="InterPro"/>
</dbReference>
<dbReference type="Pfam" id="PF03567">
    <property type="entry name" value="Sulfotransfer_2"/>
    <property type="match status" value="1"/>
</dbReference>